<dbReference type="Proteomes" id="UP000292452">
    <property type="component" value="Unassembled WGS sequence"/>
</dbReference>
<keyword evidence="2" id="KW-1185">Reference proteome</keyword>
<proteinExistence type="predicted"/>
<dbReference type="RefSeq" id="WP_131122786.1">
    <property type="nucleotide sequence ID" value="NZ_SIXH01000054.1"/>
</dbReference>
<sequence>MPTLIRKSEGRPLRAAMKAAGMSGPKLAAATKVIDPGGRGISPAIVGRLAGRGATARERCRPRTARLIAEVLHQPLNSLFVMPASSTDTVERSTPHGDDH</sequence>
<gene>
    <name evidence="1" type="ORF">EYS09_08695</name>
</gene>
<name>A0A4Q9HXS7_STRKA</name>
<dbReference type="EMBL" id="SIXH01000054">
    <property type="protein sequence ID" value="TBO60057.1"/>
    <property type="molecule type" value="Genomic_DNA"/>
</dbReference>
<dbReference type="AlphaFoldDB" id="A0A4Q9HXS7"/>
<organism evidence="1 2">
    <name type="scientific">Streptomyces kasugaensis</name>
    <dbReference type="NCBI Taxonomy" id="1946"/>
    <lineage>
        <taxon>Bacteria</taxon>
        <taxon>Bacillati</taxon>
        <taxon>Actinomycetota</taxon>
        <taxon>Actinomycetes</taxon>
        <taxon>Kitasatosporales</taxon>
        <taxon>Streptomycetaceae</taxon>
        <taxon>Streptomyces</taxon>
    </lineage>
</organism>
<evidence type="ECO:0000313" key="1">
    <source>
        <dbReference type="EMBL" id="TBO60057.1"/>
    </source>
</evidence>
<comment type="caution">
    <text evidence="1">The sequence shown here is derived from an EMBL/GenBank/DDBJ whole genome shotgun (WGS) entry which is preliminary data.</text>
</comment>
<reference evidence="1 2" key="1">
    <citation type="submission" date="2019-02" db="EMBL/GenBank/DDBJ databases">
        <title>Draft Genome Sequence of Streptomyces sp. AM-2504, identified by 16S rRNA comparative analysis as a Streptomyces Kasugaensis strain.</title>
        <authorList>
            <person name="Napolioni V."/>
            <person name="Giuliodori A.M."/>
            <person name="Spurio R."/>
            <person name="Fabbretti A."/>
        </authorList>
    </citation>
    <scope>NUCLEOTIDE SEQUENCE [LARGE SCALE GENOMIC DNA]</scope>
    <source>
        <strain evidence="1 2">AM-2504</strain>
    </source>
</reference>
<evidence type="ECO:0000313" key="2">
    <source>
        <dbReference type="Proteomes" id="UP000292452"/>
    </source>
</evidence>
<accession>A0A4Q9HXS7</accession>
<protein>
    <submittedName>
        <fullName evidence="1">XRE family transcriptional regulator</fullName>
    </submittedName>
</protein>